<protein>
    <submittedName>
        <fullName evidence="3">PhzF family phenazine biosynthesis protein</fullName>
    </submittedName>
</protein>
<organism evidence="3 4">
    <name type="scientific">Halalkalibacter kiskunsagensis</name>
    <dbReference type="NCBI Taxonomy" id="1548599"/>
    <lineage>
        <taxon>Bacteria</taxon>
        <taxon>Bacillati</taxon>
        <taxon>Bacillota</taxon>
        <taxon>Bacilli</taxon>
        <taxon>Bacillales</taxon>
        <taxon>Bacillaceae</taxon>
        <taxon>Halalkalibacter</taxon>
    </lineage>
</organism>
<name>A0ABV6KDK0_9BACI</name>
<comment type="similarity">
    <text evidence="1">Belongs to the PhzF family.</text>
</comment>
<comment type="caution">
    <text evidence="3">The sequence shown here is derived from an EMBL/GenBank/DDBJ whole genome shotgun (WGS) entry which is preliminary data.</text>
</comment>
<dbReference type="Proteomes" id="UP001589838">
    <property type="component" value="Unassembled WGS sequence"/>
</dbReference>
<dbReference type="Gene3D" id="3.10.310.10">
    <property type="entry name" value="Diaminopimelate Epimerase, Chain A, domain 1"/>
    <property type="match status" value="2"/>
</dbReference>
<keyword evidence="4" id="KW-1185">Reference proteome</keyword>
<dbReference type="RefSeq" id="WP_335963954.1">
    <property type="nucleotide sequence ID" value="NZ_JAXBLX010000070.1"/>
</dbReference>
<reference evidence="3 4" key="1">
    <citation type="submission" date="2024-09" db="EMBL/GenBank/DDBJ databases">
        <authorList>
            <person name="Sun Q."/>
            <person name="Mori K."/>
        </authorList>
    </citation>
    <scope>NUCLEOTIDE SEQUENCE [LARGE SCALE GENOMIC DNA]</scope>
    <source>
        <strain evidence="3 4">NCAIM B.02610</strain>
    </source>
</reference>
<gene>
    <name evidence="3" type="ORF">ACFFHM_12805</name>
</gene>
<evidence type="ECO:0000313" key="4">
    <source>
        <dbReference type="Proteomes" id="UP001589838"/>
    </source>
</evidence>
<dbReference type="PANTHER" id="PTHR13774:SF17">
    <property type="entry name" value="PHENAZINE BIOSYNTHESIS-LIKE DOMAIN-CONTAINING PROTEIN"/>
    <property type="match status" value="1"/>
</dbReference>
<dbReference type="InterPro" id="IPR003719">
    <property type="entry name" value="Phenazine_PhzF-like"/>
</dbReference>
<accession>A0ABV6KDK0</accession>
<evidence type="ECO:0000256" key="1">
    <source>
        <dbReference type="ARBA" id="ARBA00008270"/>
    </source>
</evidence>
<evidence type="ECO:0000313" key="3">
    <source>
        <dbReference type="EMBL" id="MFC0471344.1"/>
    </source>
</evidence>
<dbReference type="NCBIfam" id="TIGR00654">
    <property type="entry name" value="PhzF_family"/>
    <property type="match status" value="1"/>
</dbReference>
<dbReference type="EMBL" id="JBHLUX010000032">
    <property type="protein sequence ID" value="MFC0471344.1"/>
    <property type="molecule type" value="Genomic_DNA"/>
</dbReference>
<proteinExistence type="inferred from homology"/>
<keyword evidence="2" id="KW-0413">Isomerase</keyword>
<dbReference type="PIRSF" id="PIRSF016184">
    <property type="entry name" value="PhzC_PhzF"/>
    <property type="match status" value="1"/>
</dbReference>
<dbReference type="PANTHER" id="PTHR13774">
    <property type="entry name" value="PHENAZINE BIOSYNTHESIS PROTEIN"/>
    <property type="match status" value="1"/>
</dbReference>
<dbReference type="SUPFAM" id="SSF54506">
    <property type="entry name" value="Diaminopimelate epimerase-like"/>
    <property type="match status" value="1"/>
</dbReference>
<sequence>MTTPIYVVDAFTNQAFKGNPAAVSVLSTSQDDIWMQNVATEMNLSETAFLHPYQDGYSLRWFTPNTEVDLCGHATLASAHILWELGHMNSEQPIKFYTKSGILTASKSGEWIELDFPSEQPKQENIYPNELIDGLGIQPIYVGRNRFDYLIEIDSEQMLRELNPNFSLLEQIDTRGIIVTSKSTSNEYDFISRCFFPAVRVNEDPVTGSAHCCLGPYWQEKLNKNEFLAYQASKRGGILKIKLHNDRVFLLGQAITILRSELLNYYSNRLYKLFIFS</sequence>
<dbReference type="Pfam" id="PF02567">
    <property type="entry name" value="PhzC-PhzF"/>
    <property type="match status" value="1"/>
</dbReference>
<evidence type="ECO:0000256" key="2">
    <source>
        <dbReference type="ARBA" id="ARBA00023235"/>
    </source>
</evidence>